<gene>
    <name evidence="1" type="ORF">GIB67_030754</name>
</gene>
<dbReference type="EMBL" id="JACGCM010002660">
    <property type="protein sequence ID" value="KAF6136990.1"/>
    <property type="molecule type" value="Genomic_DNA"/>
</dbReference>
<organism evidence="1 2">
    <name type="scientific">Kingdonia uniflora</name>
    <dbReference type="NCBI Taxonomy" id="39325"/>
    <lineage>
        <taxon>Eukaryota</taxon>
        <taxon>Viridiplantae</taxon>
        <taxon>Streptophyta</taxon>
        <taxon>Embryophyta</taxon>
        <taxon>Tracheophyta</taxon>
        <taxon>Spermatophyta</taxon>
        <taxon>Magnoliopsida</taxon>
        <taxon>Ranunculales</taxon>
        <taxon>Circaeasteraceae</taxon>
        <taxon>Kingdonia</taxon>
    </lineage>
</organism>
<comment type="caution">
    <text evidence="1">The sequence shown here is derived from an EMBL/GenBank/DDBJ whole genome shotgun (WGS) entry which is preliminary data.</text>
</comment>
<evidence type="ECO:0008006" key="3">
    <source>
        <dbReference type="Google" id="ProtNLM"/>
    </source>
</evidence>
<proteinExistence type="predicted"/>
<protein>
    <recommendedName>
        <fullName evidence="3">Zinc finger PMZ-type domain-containing protein</fullName>
    </recommendedName>
</protein>
<dbReference type="AlphaFoldDB" id="A0A7J7L2W8"/>
<sequence>MNGVQLYTIVYFGGDIVRLKIRSIISYIGGSTKLNSLRAHSSYGDFVTLLKETSEIYPEDSELQFESQPEQVNNLVHFLFKSAVYTEDPYYFSKEFNIGDLYRDRIKLKNYIRAYAIVNKFNPEHVLHEQRYKIVMRDSFEHTYQLLTSYFAEVRLINPDFVFDIQTTSCKEKRFTRYGVAYTNHVESGNNLILKVSDLPIHVFIKELNKIYSKMSYMYREEAEKSQALLMPWAIDHCESIKFMADLLTCRVRTSRHHFQMASYGRTDSINIEGGIFSCHWWQMMGIPCEHGVRTLSLSNVDRTTRVSEYFTNYTYKAIYENIGILIRGIEQWKILKTDPCVRAPIPIASAGRPRTRRKRRE</sequence>
<keyword evidence="2" id="KW-1185">Reference proteome</keyword>
<dbReference type="Proteomes" id="UP000541444">
    <property type="component" value="Unassembled WGS sequence"/>
</dbReference>
<evidence type="ECO:0000313" key="1">
    <source>
        <dbReference type="EMBL" id="KAF6136990.1"/>
    </source>
</evidence>
<reference evidence="1 2" key="1">
    <citation type="journal article" date="2020" name="IScience">
        <title>Genome Sequencing of the Endangered Kingdonia uniflora (Circaeasteraceae, Ranunculales) Reveals Potential Mechanisms of Evolutionary Specialization.</title>
        <authorList>
            <person name="Sun Y."/>
            <person name="Deng T."/>
            <person name="Zhang A."/>
            <person name="Moore M.J."/>
            <person name="Landis J.B."/>
            <person name="Lin N."/>
            <person name="Zhang H."/>
            <person name="Zhang X."/>
            <person name="Huang J."/>
            <person name="Zhang X."/>
            <person name="Sun H."/>
            <person name="Wang H."/>
        </authorList>
    </citation>
    <scope>NUCLEOTIDE SEQUENCE [LARGE SCALE GENOMIC DNA]</scope>
    <source>
        <strain evidence="1">TB1705</strain>
        <tissue evidence="1">Leaf</tissue>
    </source>
</reference>
<name>A0A7J7L2W8_9MAGN</name>
<accession>A0A7J7L2W8</accession>
<evidence type="ECO:0000313" key="2">
    <source>
        <dbReference type="Proteomes" id="UP000541444"/>
    </source>
</evidence>